<keyword evidence="5 6" id="KW-0539">Nucleus</keyword>
<evidence type="ECO:0000256" key="4">
    <source>
        <dbReference type="ARBA" id="ARBA00023125"/>
    </source>
</evidence>
<dbReference type="GO" id="GO:0042276">
    <property type="term" value="P:error-prone translesion synthesis"/>
    <property type="evidence" value="ECO:0007669"/>
    <property type="project" value="TreeGrafter"/>
</dbReference>
<keyword evidence="3 6" id="KW-0235">DNA replication</keyword>
<organism evidence="8 9">
    <name type="scientific">Thamnocephalis sphaerospora</name>
    <dbReference type="NCBI Taxonomy" id="78915"/>
    <lineage>
        <taxon>Eukaryota</taxon>
        <taxon>Fungi</taxon>
        <taxon>Fungi incertae sedis</taxon>
        <taxon>Zoopagomycota</taxon>
        <taxon>Zoopagomycotina</taxon>
        <taxon>Zoopagomycetes</taxon>
        <taxon>Zoopagales</taxon>
        <taxon>Sigmoideomycetaceae</taxon>
        <taxon>Thamnocephalis</taxon>
    </lineage>
</organism>
<sequence>MSAKQRIYRVFTRKYGILLHPDATDYVLEFAERHGLTVEQVADLTEQLASHYAKATVDDAMVDGQRMQRLFSELVLNPAGSQEQHGAADDVAMDDIDALSQTIGATTLGNPRDHLHVVSAYDLPRWRYDAGQGKYLRQTEKPALMAGVMAKIQMYNDRASIIKQRLLRNECFQPAAFHSGGGRQEETLQLTSIKSLRGRVGKTFLLFGMLSQLEEGRLFLEERDGSVELDLSDCTYSLGLFTENSFALVSGMLTDDQVFKVGVLAQPPVEDIQTTKRMLGNVDFLGLDTNTADAAMALRIEKANQEASIVFLSDLHLDLPKTLTHLKAVLAGYAQAATGGALPPLAFVMMGSFVSRPLQVGSEDADQYRDNFGRLAELIAQHHILRDRSQFIFVPGPNDPWSGDTLPQRPIPESFTERMRTRLPTACFTSNPCRIRYCSQDIVVLRSNLLARMRRHCAVPPQAAHGELAQQMLQTVIAQAHLTPMPLHRQPVFWELDHTLRLYRTPDVLVLGDSASPYHTTLEGCHCFNPGSFPNNAQSWYDYRPARHAADFSALPR</sequence>
<reference evidence="9" key="1">
    <citation type="journal article" date="2018" name="Nat. Microbiol.">
        <title>Leveraging single-cell genomics to expand the fungal tree of life.</title>
        <authorList>
            <person name="Ahrendt S.R."/>
            <person name="Quandt C.A."/>
            <person name="Ciobanu D."/>
            <person name="Clum A."/>
            <person name="Salamov A."/>
            <person name="Andreopoulos B."/>
            <person name="Cheng J.F."/>
            <person name="Woyke T."/>
            <person name="Pelin A."/>
            <person name="Henrissat B."/>
            <person name="Reynolds N.K."/>
            <person name="Benny G.L."/>
            <person name="Smith M.E."/>
            <person name="James T.Y."/>
            <person name="Grigoriev I.V."/>
        </authorList>
    </citation>
    <scope>NUCLEOTIDE SEQUENCE [LARGE SCALE GENOMIC DNA]</scope>
    <source>
        <strain evidence="9">RSA 1356</strain>
    </source>
</reference>
<keyword evidence="9" id="KW-1185">Reference proteome</keyword>
<dbReference type="OrthoDB" id="10254730at2759"/>
<dbReference type="GO" id="GO:0008622">
    <property type="term" value="C:epsilon DNA polymerase complex"/>
    <property type="evidence" value="ECO:0007669"/>
    <property type="project" value="UniProtKB-UniRule"/>
</dbReference>
<feature type="domain" description="DNA polymerase alpha/delta/epsilon subunit B" evidence="7">
    <location>
        <begin position="309"/>
        <end position="518"/>
    </location>
</feature>
<dbReference type="AlphaFoldDB" id="A0A4P9XXQ6"/>
<evidence type="ECO:0000259" key="7">
    <source>
        <dbReference type="Pfam" id="PF04042"/>
    </source>
</evidence>
<dbReference type="Gene3D" id="3.60.21.50">
    <property type="match status" value="1"/>
</dbReference>
<evidence type="ECO:0000256" key="1">
    <source>
        <dbReference type="ARBA" id="ARBA00004123"/>
    </source>
</evidence>
<accession>A0A4P9XXQ6</accession>
<gene>
    <name evidence="8" type="ORF">THASP1DRAFT_27011</name>
</gene>
<dbReference type="GO" id="GO:0006261">
    <property type="term" value="P:DNA-templated DNA replication"/>
    <property type="evidence" value="ECO:0007669"/>
    <property type="project" value="InterPro"/>
</dbReference>
<comment type="function">
    <text evidence="6">Participates in DNA repair and in chromosomal DNA replication.</text>
</comment>
<keyword evidence="4 6" id="KW-0238">DNA-binding</keyword>
<dbReference type="Pfam" id="PF04042">
    <property type="entry name" value="DNA_pol_E_B"/>
    <property type="match status" value="1"/>
</dbReference>
<dbReference type="Proteomes" id="UP000271241">
    <property type="component" value="Unassembled WGS sequence"/>
</dbReference>
<dbReference type="PANTHER" id="PTHR12708">
    <property type="entry name" value="DNA POLYMERASE EPSILON SUBUNIT B"/>
    <property type="match status" value="1"/>
</dbReference>
<dbReference type="PIRSF" id="PIRSF000799">
    <property type="entry name" value="DNA_pol_eps_2"/>
    <property type="match status" value="1"/>
</dbReference>
<dbReference type="GO" id="GO:0003677">
    <property type="term" value="F:DNA binding"/>
    <property type="evidence" value="ECO:0007669"/>
    <property type="project" value="UniProtKB-UniRule"/>
</dbReference>
<evidence type="ECO:0000256" key="6">
    <source>
        <dbReference type="PIRNR" id="PIRNR000799"/>
    </source>
</evidence>
<dbReference type="EMBL" id="KZ992424">
    <property type="protein sequence ID" value="RKP11176.1"/>
    <property type="molecule type" value="Genomic_DNA"/>
</dbReference>
<comment type="similarity">
    <text evidence="2 6">Belongs to the DNA polymerase epsilon subunit B family.</text>
</comment>
<dbReference type="STRING" id="78915.A0A4P9XXQ6"/>
<evidence type="ECO:0000256" key="2">
    <source>
        <dbReference type="ARBA" id="ARBA00009560"/>
    </source>
</evidence>
<evidence type="ECO:0000313" key="9">
    <source>
        <dbReference type="Proteomes" id="UP000271241"/>
    </source>
</evidence>
<dbReference type="InterPro" id="IPR029052">
    <property type="entry name" value="Metallo-depent_PP-like"/>
</dbReference>
<evidence type="ECO:0000256" key="3">
    <source>
        <dbReference type="ARBA" id="ARBA00022705"/>
    </source>
</evidence>
<dbReference type="InterPro" id="IPR016266">
    <property type="entry name" value="POLE2"/>
</dbReference>
<protein>
    <recommendedName>
        <fullName evidence="6">DNA polymerase epsilon subunit</fullName>
    </recommendedName>
    <alternativeName>
        <fullName evidence="6">DNA polymerase II subunit 2</fullName>
    </alternativeName>
</protein>
<dbReference type="SUPFAM" id="SSF56300">
    <property type="entry name" value="Metallo-dependent phosphatases"/>
    <property type="match status" value="1"/>
</dbReference>
<proteinExistence type="inferred from homology"/>
<evidence type="ECO:0000256" key="5">
    <source>
        <dbReference type="ARBA" id="ARBA00023242"/>
    </source>
</evidence>
<dbReference type="PANTHER" id="PTHR12708:SF0">
    <property type="entry name" value="DNA POLYMERASE EPSILON SUBUNIT 2"/>
    <property type="match status" value="1"/>
</dbReference>
<evidence type="ECO:0000313" key="8">
    <source>
        <dbReference type="EMBL" id="RKP11176.1"/>
    </source>
</evidence>
<dbReference type="InterPro" id="IPR007185">
    <property type="entry name" value="DNA_pol_a/d/e_bsu"/>
</dbReference>
<comment type="subcellular location">
    <subcellularLocation>
        <location evidence="1 6">Nucleus</location>
    </subcellularLocation>
</comment>
<name>A0A4P9XXQ6_9FUNG</name>